<name>A0AA38W4J2_9ASTR</name>
<dbReference type="EMBL" id="JARYMX010000005">
    <property type="protein sequence ID" value="KAJ9548512.1"/>
    <property type="molecule type" value="Genomic_DNA"/>
</dbReference>
<proteinExistence type="predicted"/>
<gene>
    <name evidence="2" type="ORF">OSB04_021055</name>
</gene>
<dbReference type="Gene3D" id="3.40.50.720">
    <property type="entry name" value="NAD(P)-binding Rossmann-like Domain"/>
    <property type="match status" value="1"/>
</dbReference>
<keyword evidence="3" id="KW-1185">Reference proteome</keyword>
<reference evidence="2" key="1">
    <citation type="submission" date="2023-03" db="EMBL/GenBank/DDBJ databases">
        <title>Chromosome-scale reference genome and RAD-based genetic map of yellow starthistle (Centaurea solstitialis) reveal putative structural variation and QTLs associated with invader traits.</title>
        <authorList>
            <person name="Reatini B."/>
            <person name="Cang F.A."/>
            <person name="Jiang Q."/>
            <person name="Mckibben M.T.W."/>
            <person name="Barker M.S."/>
            <person name="Rieseberg L.H."/>
            <person name="Dlugosch K.M."/>
        </authorList>
    </citation>
    <scope>NUCLEOTIDE SEQUENCE</scope>
    <source>
        <strain evidence="2">CAN-66</strain>
        <tissue evidence="2">Leaf</tissue>
    </source>
</reference>
<protein>
    <recommendedName>
        <fullName evidence="1">6-phosphogluconate dehydrogenase NADP-binding domain-containing protein</fullName>
    </recommendedName>
</protein>
<dbReference type="PANTHER" id="PTHR11811">
    <property type="entry name" value="6-PHOSPHOGLUCONATE DEHYDROGENASE"/>
    <property type="match status" value="1"/>
</dbReference>
<evidence type="ECO:0000313" key="2">
    <source>
        <dbReference type="EMBL" id="KAJ9548512.1"/>
    </source>
</evidence>
<dbReference type="GO" id="GO:0004616">
    <property type="term" value="F:phosphogluconate dehydrogenase (decarboxylating) activity"/>
    <property type="evidence" value="ECO:0007669"/>
    <property type="project" value="InterPro"/>
</dbReference>
<feature type="domain" description="6-phosphogluconate dehydrogenase NADP-binding" evidence="1">
    <location>
        <begin position="6"/>
        <end position="47"/>
    </location>
</feature>
<organism evidence="2 3">
    <name type="scientific">Centaurea solstitialis</name>
    <name type="common">yellow star-thistle</name>
    <dbReference type="NCBI Taxonomy" id="347529"/>
    <lineage>
        <taxon>Eukaryota</taxon>
        <taxon>Viridiplantae</taxon>
        <taxon>Streptophyta</taxon>
        <taxon>Embryophyta</taxon>
        <taxon>Tracheophyta</taxon>
        <taxon>Spermatophyta</taxon>
        <taxon>Magnoliopsida</taxon>
        <taxon>eudicotyledons</taxon>
        <taxon>Gunneridae</taxon>
        <taxon>Pentapetalae</taxon>
        <taxon>asterids</taxon>
        <taxon>campanulids</taxon>
        <taxon>Asterales</taxon>
        <taxon>Asteraceae</taxon>
        <taxon>Carduoideae</taxon>
        <taxon>Cardueae</taxon>
        <taxon>Centaureinae</taxon>
        <taxon>Centaurea</taxon>
    </lineage>
</organism>
<dbReference type="Proteomes" id="UP001172457">
    <property type="component" value="Chromosome 5"/>
</dbReference>
<evidence type="ECO:0000313" key="3">
    <source>
        <dbReference type="Proteomes" id="UP001172457"/>
    </source>
</evidence>
<dbReference type="InterPro" id="IPR006183">
    <property type="entry name" value="Pgluconate_DH"/>
</dbReference>
<sequence length="66" mass="7153">MATPSRIGLAGLAVMGQNLALNIAEKGFPISVYNRTTSNVDETVERAKNEGNLPLYGFHVLGFIQF</sequence>
<dbReference type="GO" id="GO:0050661">
    <property type="term" value="F:NADP binding"/>
    <property type="evidence" value="ECO:0007669"/>
    <property type="project" value="InterPro"/>
</dbReference>
<dbReference type="SUPFAM" id="SSF51735">
    <property type="entry name" value="NAD(P)-binding Rossmann-fold domains"/>
    <property type="match status" value="1"/>
</dbReference>
<dbReference type="InterPro" id="IPR006115">
    <property type="entry name" value="6PGDH_NADP-bd"/>
</dbReference>
<dbReference type="InterPro" id="IPR036291">
    <property type="entry name" value="NAD(P)-bd_dom_sf"/>
</dbReference>
<evidence type="ECO:0000259" key="1">
    <source>
        <dbReference type="Pfam" id="PF03446"/>
    </source>
</evidence>
<comment type="caution">
    <text evidence="2">The sequence shown here is derived from an EMBL/GenBank/DDBJ whole genome shotgun (WGS) entry which is preliminary data.</text>
</comment>
<dbReference type="Pfam" id="PF03446">
    <property type="entry name" value="NAD_binding_2"/>
    <property type="match status" value="1"/>
</dbReference>
<dbReference type="AlphaFoldDB" id="A0AA38W4J2"/>
<accession>A0AA38W4J2</accession>